<sequence length="235" mass="26635">MGLLETKIAPSNFDSVIAGLNLHSWSFVSNANASPTCRILVGWDTKMVTISCLHYSDQWVTCEATSLATNETSRFTFVYGHNTPAGRGLIWEYIVQHAPQFSSSPWALMGDFNATIQPSDRSGGNLHWNGHHEDFGRCIHEAELIHVPYSGLKFSWHNGQAGRYTIMRKLDWIFCNPAFLNTWPAVHSRFLPRDASDHSAMILDFSHHRPQGPSPFKFLNLWADRDDFMDLVRAV</sequence>
<reference evidence="1" key="1">
    <citation type="submission" date="2018-10" db="EMBL/GenBank/DDBJ databases">
        <title>Population genomic analysis revealed the cold adaptation of white poplar.</title>
        <authorList>
            <person name="Liu Y.-J."/>
        </authorList>
    </citation>
    <scope>NUCLEOTIDE SEQUENCE [LARGE SCALE GENOMIC DNA]</scope>
    <source>
        <strain evidence="1">PAL-ZL1</strain>
    </source>
</reference>
<dbReference type="EMBL" id="RCHU01000045">
    <property type="protein sequence ID" value="TKS17242.1"/>
    <property type="molecule type" value="Genomic_DNA"/>
</dbReference>
<name>A0A4U5R0P7_POPAL</name>
<dbReference type="AlphaFoldDB" id="A0A4U5R0P7"/>
<evidence type="ECO:0008006" key="2">
    <source>
        <dbReference type="Google" id="ProtNLM"/>
    </source>
</evidence>
<dbReference type="InterPro" id="IPR036691">
    <property type="entry name" value="Endo/exonu/phosph_ase_sf"/>
</dbReference>
<dbReference type="PANTHER" id="PTHR33710">
    <property type="entry name" value="BNAC02G09200D PROTEIN"/>
    <property type="match status" value="1"/>
</dbReference>
<dbReference type="PANTHER" id="PTHR33710:SF13">
    <property type="entry name" value="ENDONUCLEASE_EXONUCLEASE_PHOSPHATASE FAMILY PROTEIN"/>
    <property type="match status" value="1"/>
</dbReference>
<dbReference type="STRING" id="43335.A0A4U5R0P7"/>
<organism evidence="1">
    <name type="scientific">Populus alba</name>
    <name type="common">White poplar</name>
    <dbReference type="NCBI Taxonomy" id="43335"/>
    <lineage>
        <taxon>Eukaryota</taxon>
        <taxon>Viridiplantae</taxon>
        <taxon>Streptophyta</taxon>
        <taxon>Embryophyta</taxon>
        <taxon>Tracheophyta</taxon>
        <taxon>Spermatophyta</taxon>
        <taxon>Magnoliopsida</taxon>
        <taxon>eudicotyledons</taxon>
        <taxon>Gunneridae</taxon>
        <taxon>Pentapetalae</taxon>
        <taxon>rosids</taxon>
        <taxon>fabids</taxon>
        <taxon>Malpighiales</taxon>
        <taxon>Salicaceae</taxon>
        <taxon>Saliceae</taxon>
        <taxon>Populus</taxon>
    </lineage>
</organism>
<dbReference type="SUPFAM" id="SSF56219">
    <property type="entry name" value="DNase I-like"/>
    <property type="match status" value="1"/>
</dbReference>
<evidence type="ECO:0000313" key="1">
    <source>
        <dbReference type="EMBL" id="TKS17242.1"/>
    </source>
</evidence>
<comment type="caution">
    <text evidence="1">The sequence shown here is derived from an EMBL/GenBank/DDBJ whole genome shotgun (WGS) entry which is preliminary data.</text>
</comment>
<protein>
    <recommendedName>
        <fullName evidence="2">Endonuclease/exonuclease/phosphatase domain-containing protein</fullName>
    </recommendedName>
</protein>
<dbReference type="Gene3D" id="3.60.10.10">
    <property type="entry name" value="Endonuclease/exonuclease/phosphatase"/>
    <property type="match status" value="1"/>
</dbReference>
<accession>A0A4U5R0P7</accession>
<gene>
    <name evidence="1" type="ORF">D5086_0000020730</name>
</gene>
<proteinExistence type="predicted"/>